<dbReference type="KEGG" id="vg:23680929"/>
<evidence type="ECO:0000313" key="2">
    <source>
        <dbReference type="EMBL" id="AIZ01774.1"/>
    </source>
</evidence>
<dbReference type="GeneID" id="23680929"/>
<name>A0A0A7HEW0_9CAUD</name>
<protein>
    <submittedName>
        <fullName evidence="2">HNH endonuclease</fullName>
    </submittedName>
</protein>
<gene>
    <name evidence="2" type="ORF">ArV1_087</name>
</gene>
<organism evidence="2 3">
    <name type="scientific">Arthrobacter phage vB_ArtM-ArV1</name>
    <dbReference type="NCBI Taxonomy" id="1566993"/>
    <lineage>
        <taxon>Viruses</taxon>
        <taxon>Duplodnaviria</taxon>
        <taxon>Heunggongvirae</taxon>
        <taxon>Uroviricota</taxon>
        <taxon>Caudoviricetes</taxon>
        <taxon>Klausavirus</taxon>
        <taxon>Klausavirus ArV1</taxon>
    </lineage>
</organism>
<dbReference type="InterPro" id="IPR044930">
    <property type="entry name" value="Homing_endonuclease_His-Me"/>
</dbReference>
<dbReference type="GO" id="GO:0004519">
    <property type="term" value="F:endonuclease activity"/>
    <property type="evidence" value="ECO:0007669"/>
    <property type="project" value="UniProtKB-KW"/>
</dbReference>
<dbReference type="EMBL" id="KM879463">
    <property type="protein sequence ID" value="AIZ01774.1"/>
    <property type="molecule type" value="Genomic_DNA"/>
</dbReference>
<evidence type="ECO:0000256" key="1">
    <source>
        <dbReference type="SAM" id="MobiDB-lite"/>
    </source>
</evidence>
<dbReference type="Gene3D" id="3.90.75.10">
    <property type="entry name" value="Homing Intron 3 (I-ppo) Encoded Endonuclease, Chain A"/>
    <property type="match status" value="1"/>
</dbReference>
<dbReference type="InterPro" id="IPR044925">
    <property type="entry name" value="His-Me_finger_sf"/>
</dbReference>
<evidence type="ECO:0000313" key="3">
    <source>
        <dbReference type="Proteomes" id="UP000031071"/>
    </source>
</evidence>
<reference evidence="2 3" key="1">
    <citation type="submission" date="2014-10" db="EMBL/GenBank/DDBJ databases">
        <title>Genome of vB_ArtM-ArV1 - first myovirus infecting Arthrobacter sp.</title>
        <authorList>
            <person name="Simoliunas E."/>
            <person name="Kaliniene L."/>
            <person name="Stasilo M."/>
            <person name="Meskys R."/>
        </authorList>
    </citation>
    <scope>NUCLEOTIDE SEQUENCE [LARGE SCALE GENOMIC DNA]</scope>
</reference>
<dbReference type="RefSeq" id="YP_009126120.1">
    <property type="nucleotide sequence ID" value="NC_026606.1"/>
</dbReference>
<dbReference type="Proteomes" id="UP000031071">
    <property type="component" value="Segment"/>
</dbReference>
<proteinExistence type="predicted"/>
<sequence length="115" mass="13153">MGAKRAPATERFWAKVDKREPHECWPWTAAKTAAREDYQYGALKVGGRVVRANRFALELKLGRPLGPGMKARHTCDNPPCCNPAHLLEGTQAQNLQDMHDRGRHPYKRKRQEHGR</sequence>
<keyword evidence="2" id="KW-0255">Endonuclease</keyword>
<accession>A0A0A7HEW0</accession>
<keyword evidence="2" id="KW-0540">Nuclease</keyword>
<feature type="region of interest" description="Disordered" evidence="1">
    <location>
        <begin position="91"/>
        <end position="115"/>
    </location>
</feature>
<dbReference type="SUPFAM" id="SSF54060">
    <property type="entry name" value="His-Me finger endonucleases"/>
    <property type="match status" value="1"/>
</dbReference>
<feature type="compositionally biased region" description="Basic residues" evidence="1">
    <location>
        <begin position="101"/>
        <end position="115"/>
    </location>
</feature>
<keyword evidence="3" id="KW-1185">Reference proteome</keyword>
<dbReference type="OrthoDB" id="21336at10239"/>
<keyword evidence="2" id="KW-0378">Hydrolase</keyword>